<dbReference type="InterPro" id="IPR029028">
    <property type="entry name" value="Alpha/beta_knot_MTases"/>
</dbReference>
<evidence type="ECO:0000256" key="5">
    <source>
        <dbReference type="ARBA" id="ARBA00022603"/>
    </source>
</evidence>
<comment type="catalytic activity">
    <reaction evidence="9 10">
        <text>uridine(1498) in 16S rRNA + S-adenosyl-L-methionine = N(3)-methyluridine(1498) in 16S rRNA + S-adenosyl-L-homocysteine + H(+)</text>
        <dbReference type="Rhea" id="RHEA:42920"/>
        <dbReference type="Rhea" id="RHEA-COMP:10283"/>
        <dbReference type="Rhea" id="RHEA-COMP:10284"/>
        <dbReference type="ChEBI" id="CHEBI:15378"/>
        <dbReference type="ChEBI" id="CHEBI:57856"/>
        <dbReference type="ChEBI" id="CHEBI:59789"/>
        <dbReference type="ChEBI" id="CHEBI:65315"/>
        <dbReference type="ChEBI" id="CHEBI:74502"/>
        <dbReference type="EC" id="2.1.1.193"/>
    </reaction>
</comment>
<dbReference type="PANTHER" id="PTHR30027:SF3">
    <property type="entry name" value="16S RRNA (URACIL(1498)-N(3))-METHYLTRANSFERASE"/>
    <property type="match status" value="1"/>
</dbReference>
<keyword evidence="14" id="KW-1185">Reference proteome</keyword>
<feature type="domain" description="Ribosomal RNA small subunit methyltransferase E PUA-like" evidence="12">
    <location>
        <begin position="16"/>
        <end position="62"/>
    </location>
</feature>
<dbReference type="Proteomes" id="UP000283433">
    <property type="component" value="Unassembled WGS sequence"/>
</dbReference>
<gene>
    <name evidence="13" type="ORF">BCY91_02035</name>
</gene>
<proteinExistence type="inferred from homology"/>
<evidence type="ECO:0000313" key="13">
    <source>
        <dbReference type="EMBL" id="RKD20420.1"/>
    </source>
</evidence>
<dbReference type="InterPro" id="IPR046887">
    <property type="entry name" value="RsmE_PUA-like"/>
</dbReference>
<dbReference type="InterPro" id="IPR029026">
    <property type="entry name" value="tRNA_m1G_MTases_N"/>
</dbReference>
<dbReference type="PANTHER" id="PTHR30027">
    <property type="entry name" value="RIBOSOMAL RNA SMALL SUBUNIT METHYLTRANSFERASE E"/>
    <property type="match status" value="1"/>
</dbReference>
<evidence type="ECO:0000256" key="9">
    <source>
        <dbReference type="ARBA" id="ARBA00047944"/>
    </source>
</evidence>
<evidence type="ECO:0000256" key="3">
    <source>
        <dbReference type="ARBA" id="ARBA00022490"/>
    </source>
</evidence>
<dbReference type="InterPro" id="IPR006700">
    <property type="entry name" value="RsmE"/>
</dbReference>
<sequence length="233" mass="26890">MHLFYTPDIAADYYQLSEEESKHCIRVLRLKLGDRVQLVDGKGGFYEAEIVDEHPKRTLLKITSTQKEYGKRNHYLHIAIAPTKNMDRFEWFLEKATEIGIDEITPIICDRSERKELKTDRANKIITSAIKQSLKAYHPLLNKARSFKELIQNAQASHKYIAHCEDQQKQELKTDFVERDNYLVLIGPEGDFSEAEISLALENGFAPITLGNSRLRTETAALQACFEINYLNR</sequence>
<dbReference type="GO" id="GO:0070475">
    <property type="term" value="P:rRNA base methylation"/>
    <property type="evidence" value="ECO:0007669"/>
    <property type="project" value="TreeGrafter"/>
</dbReference>
<dbReference type="EC" id="2.1.1.193" evidence="10"/>
<evidence type="ECO:0000259" key="12">
    <source>
        <dbReference type="Pfam" id="PF20260"/>
    </source>
</evidence>
<dbReference type="CDD" id="cd18084">
    <property type="entry name" value="RsmE-like"/>
    <property type="match status" value="1"/>
</dbReference>
<comment type="function">
    <text evidence="8 10">Specifically methylates the N3 position of the uracil ring of uridine 1498 (m3U1498) in 16S rRNA. Acts on the fully assembled 30S ribosomal subunit.</text>
</comment>
<dbReference type="AlphaFoldDB" id="A0A419SCL2"/>
<evidence type="ECO:0000313" key="14">
    <source>
        <dbReference type="Proteomes" id="UP000283433"/>
    </source>
</evidence>
<feature type="domain" description="Ribosomal RNA small subunit methyltransferase E methyltransferase" evidence="11">
    <location>
        <begin position="75"/>
        <end position="225"/>
    </location>
</feature>
<dbReference type="GO" id="GO:0070042">
    <property type="term" value="F:rRNA (uridine-N3-)-methyltransferase activity"/>
    <property type="evidence" value="ECO:0007669"/>
    <property type="project" value="TreeGrafter"/>
</dbReference>
<dbReference type="NCBIfam" id="NF008702">
    <property type="entry name" value="PRK11713.6-1"/>
    <property type="match status" value="1"/>
</dbReference>
<evidence type="ECO:0000256" key="7">
    <source>
        <dbReference type="ARBA" id="ARBA00022691"/>
    </source>
</evidence>
<comment type="subcellular location">
    <subcellularLocation>
        <location evidence="1 10">Cytoplasm</location>
    </subcellularLocation>
</comment>
<dbReference type="NCBIfam" id="TIGR00046">
    <property type="entry name" value="RsmE family RNA methyltransferase"/>
    <property type="match status" value="1"/>
</dbReference>
<protein>
    <recommendedName>
        <fullName evidence="10">Ribosomal RNA small subunit methyltransferase E</fullName>
        <ecNumber evidence="10">2.1.1.193</ecNumber>
    </recommendedName>
</protein>
<keyword evidence="7 10" id="KW-0949">S-adenosyl-L-methionine</keyword>
<dbReference type="Pfam" id="PF20260">
    <property type="entry name" value="PUA_4"/>
    <property type="match status" value="1"/>
</dbReference>
<dbReference type="SUPFAM" id="SSF88697">
    <property type="entry name" value="PUA domain-like"/>
    <property type="match status" value="1"/>
</dbReference>
<dbReference type="RefSeq" id="WP_120180335.1">
    <property type="nucleotide sequence ID" value="NZ_MBTA01000001.1"/>
</dbReference>
<organism evidence="13 14">
    <name type="scientific">Pelobium manganitolerans</name>
    <dbReference type="NCBI Taxonomy" id="1842495"/>
    <lineage>
        <taxon>Bacteria</taxon>
        <taxon>Pseudomonadati</taxon>
        <taxon>Bacteroidota</taxon>
        <taxon>Sphingobacteriia</taxon>
        <taxon>Sphingobacteriales</taxon>
        <taxon>Sphingobacteriaceae</taxon>
        <taxon>Pelobium</taxon>
    </lineage>
</organism>
<dbReference type="OrthoDB" id="9815641at2"/>
<dbReference type="InterPro" id="IPR046886">
    <property type="entry name" value="RsmE_MTase_dom"/>
</dbReference>
<keyword evidence="3 10" id="KW-0963">Cytoplasm</keyword>
<evidence type="ECO:0000256" key="6">
    <source>
        <dbReference type="ARBA" id="ARBA00022679"/>
    </source>
</evidence>
<accession>A0A419SCL2</accession>
<evidence type="ECO:0000256" key="2">
    <source>
        <dbReference type="ARBA" id="ARBA00005528"/>
    </source>
</evidence>
<dbReference type="EMBL" id="MBTA01000001">
    <property type="protein sequence ID" value="RKD20420.1"/>
    <property type="molecule type" value="Genomic_DNA"/>
</dbReference>
<keyword evidence="6 10" id="KW-0808">Transferase</keyword>
<evidence type="ECO:0000256" key="10">
    <source>
        <dbReference type="PIRNR" id="PIRNR015601"/>
    </source>
</evidence>
<dbReference type="GO" id="GO:0005737">
    <property type="term" value="C:cytoplasm"/>
    <property type="evidence" value="ECO:0007669"/>
    <property type="project" value="UniProtKB-SubCell"/>
</dbReference>
<keyword evidence="5 10" id="KW-0489">Methyltransferase</keyword>
<evidence type="ECO:0000259" key="11">
    <source>
        <dbReference type="Pfam" id="PF04452"/>
    </source>
</evidence>
<name>A0A419SCL2_9SPHI</name>
<evidence type="ECO:0000256" key="8">
    <source>
        <dbReference type="ARBA" id="ARBA00025699"/>
    </source>
</evidence>
<dbReference type="PIRSF" id="PIRSF015601">
    <property type="entry name" value="MTase_slr0722"/>
    <property type="match status" value="1"/>
</dbReference>
<dbReference type="Gene3D" id="3.40.1280.10">
    <property type="match status" value="1"/>
</dbReference>
<reference evidence="13 14" key="1">
    <citation type="submission" date="2016-07" db="EMBL/GenBank/DDBJ databases">
        <title>Genome of Pelobium manganitolerans.</title>
        <authorList>
            <person name="Wu S."/>
            <person name="Wang G."/>
        </authorList>
    </citation>
    <scope>NUCLEOTIDE SEQUENCE [LARGE SCALE GENOMIC DNA]</scope>
    <source>
        <strain evidence="13 14">YS-25</strain>
    </source>
</reference>
<evidence type="ECO:0000256" key="4">
    <source>
        <dbReference type="ARBA" id="ARBA00022552"/>
    </source>
</evidence>
<dbReference type="SUPFAM" id="SSF75217">
    <property type="entry name" value="alpha/beta knot"/>
    <property type="match status" value="1"/>
</dbReference>
<dbReference type="InterPro" id="IPR015947">
    <property type="entry name" value="PUA-like_sf"/>
</dbReference>
<keyword evidence="4 10" id="KW-0698">rRNA processing</keyword>
<evidence type="ECO:0000256" key="1">
    <source>
        <dbReference type="ARBA" id="ARBA00004496"/>
    </source>
</evidence>
<dbReference type="Gene3D" id="2.40.240.20">
    <property type="entry name" value="Hypothetical PUA domain-like, domain 1"/>
    <property type="match status" value="1"/>
</dbReference>
<comment type="similarity">
    <text evidence="2 10">Belongs to the RNA methyltransferase RsmE family.</text>
</comment>
<dbReference type="Pfam" id="PF04452">
    <property type="entry name" value="Methyltrans_RNA"/>
    <property type="match status" value="1"/>
</dbReference>
<comment type="caution">
    <text evidence="13">The sequence shown here is derived from an EMBL/GenBank/DDBJ whole genome shotgun (WGS) entry which is preliminary data.</text>
</comment>